<dbReference type="HOGENOM" id="CLU_2123604_0_0_1"/>
<dbReference type="PROSITE" id="PS51257">
    <property type="entry name" value="PROKAR_LIPOPROTEIN"/>
    <property type="match status" value="1"/>
</dbReference>
<dbReference type="OrthoDB" id="7871224at2759"/>
<evidence type="ECO:0000256" key="1">
    <source>
        <dbReference type="SAM" id="SignalP"/>
    </source>
</evidence>
<accession>B4GTX5</accession>
<dbReference type="Proteomes" id="UP000008744">
    <property type="component" value="Unassembled WGS sequence"/>
</dbReference>
<feature type="chain" id="PRO_5002807233" evidence="1">
    <location>
        <begin position="23"/>
        <end position="114"/>
    </location>
</feature>
<gene>
    <name evidence="2" type="primary">Dper\GL14441</name>
    <name evidence="2" type="ORF">Dper_GL14441</name>
</gene>
<dbReference type="EMBL" id="CH479190">
    <property type="protein sequence ID" value="EDW25995.1"/>
    <property type="molecule type" value="Genomic_DNA"/>
</dbReference>
<protein>
    <submittedName>
        <fullName evidence="2">GL14441</fullName>
    </submittedName>
</protein>
<evidence type="ECO:0000313" key="2">
    <source>
        <dbReference type="EMBL" id="EDW25995.1"/>
    </source>
</evidence>
<organism evidence="3">
    <name type="scientific">Drosophila persimilis</name>
    <name type="common">Fruit fly</name>
    <dbReference type="NCBI Taxonomy" id="7234"/>
    <lineage>
        <taxon>Eukaryota</taxon>
        <taxon>Metazoa</taxon>
        <taxon>Ecdysozoa</taxon>
        <taxon>Arthropoda</taxon>
        <taxon>Hexapoda</taxon>
        <taxon>Insecta</taxon>
        <taxon>Pterygota</taxon>
        <taxon>Neoptera</taxon>
        <taxon>Endopterygota</taxon>
        <taxon>Diptera</taxon>
        <taxon>Brachycera</taxon>
        <taxon>Muscomorpha</taxon>
        <taxon>Ephydroidea</taxon>
        <taxon>Drosophilidae</taxon>
        <taxon>Drosophila</taxon>
        <taxon>Sophophora</taxon>
    </lineage>
</organism>
<keyword evidence="1" id="KW-0732">Signal</keyword>
<feature type="signal peptide" evidence="1">
    <location>
        <begin position="1"/>
        <end position="22"/>
    </location>
</feature>
<sequence>MFNKTILVALILCACYLSAIQARPQLDVAQPVIAGVAQGATGGALTQPITGLTKIATGGAVLLPMAWCMPSQISRQEATTTTSARREIIKDFVARVQALIIELMEKLKALSALG</sequence>
<name>B4GTX5_DROPE</name>
<reference evidence="2 3" key="1">
    <citation type="journal article" date="2007" name="Nature">
        <title>Evolution of genes and genomes on the Drosophila phylogeny.</title>
        <authorList>
            <consortium name="Drosophila 12 Genomes Consortium"/>
            <person name="Clark A.G."/>
            <person name="Eisen M.B."/>
            <person name="Smith D.R."/>
            <person name="Bergman C.M."/>
            <person name="Oliver B."/>
            <person name="Markow T.A."/>
            <person name="Kaufman T.C."/>
            <person name="Kellis M."/>
            <person name="Gelbart W."/>
            <person name="Iyer V.N."/>
            <person name="Pollard D.A."/>
            <person name="Sackton T.B."/>
            <person name="Larracuente A.M."/>
            <person name="Singh N.D."/>
            <person name="Abad J.P."/>
            <person name="Abt D.N."/>
            <person name="Adryan B."/>
            <person name="Aguade M."/>
            <person name="Akashi H."/>
            <person name="Anderson W.W."/>
            <person name="Aquadro C.F."/>
            <person name="Ardell D.H."/>
            <person name="Arguello R."/>
            <person name="Artieri C.G."/>
            <person name="Barbash D.A."/>
            <person name="Barker D."/>
            <person name="Barsanti P."/>
            <person name="Batterham P."/>
            <person name="Batzoglou S."/>
            <person name="Begun D."/>
            <person name="Bhutkar A."/>
            <person name="Blanco E."/>
            <person name="Bosak S.A."/>
            <person name="Bradley R.K."/>
            <person name="Brand A.D."/>
            <person name="Brent M.R."/>
            <person name="Brooks A.N."/>
            <person name="Brown R.H."/>
            <person name="Butlin R.K."/>
            <person name="Caggese C."/>
            <person name="Calvi B.R."/>
            <person name="Bernardo de Carvalho A."/>
            <person name="Caspi A."/>
            <person name="Castrezana S."/>
            <person name="Celniker S.E."/>
            <person name="Chang J.L."/>
            <person name="Chapple C."/>
            <person name="Chatterji S."/>
            <person name="Chinwalla A."/>
            <person name="Civetta A."/>
            <person name="Clifton S.W."/>
            <person name="Comeron J.M."/>
            <person name="Costello J.C."/>
            <person name="Coyne J.A."/>
            <person name="Daub J."/>
            <person name="David R.G."/>
            <person name="Delcher A.L."/>
            <person name="Delehaunty K."/>
            <person name="Do C.B."/>
            <person name="Ebling H."/>
            <person name="Edwards K."/>
            <person name="Eickbush T."/>
            <person name="Evans J.D."/>
            <person name="Filipski A."/>
            <person name="Findeiss S."/>
            <person name="Freyhult E."/>
            <person name="Fulton L."/>
            <person name="Fulton R."/>
            <person name="Garcia A.C."/>
            <person name="Gardiner A."/>
            <person name="Garfield D.A."/>
            <person name="Garvin B.E."/>
            <person name="Gibson G."/>
            <person name="Gilbert D."/>
            <person name="Gnerre S."/>
            <person name="Godfrey J."/>
            <person name="Good R."/>
            <person name="Gotea V."/>
            <person name="Gravely B."/>
            <person name="Greenberg A.J."/>
            <person name="Griffiths-Jones S."/>
            <person name="Gross S."/>
            <person name="Guigo R."/>
            <person name="Gustafson E.A."/>
            <person name="Haerty W."/>
            <person name="Hahn M.W."/>
            <person name="Halligan D.L."/>
            <person name="Halpern A.L."/>
            <person name="Halter G.M."/>
            <person name="Han M.V."/>
            <person name="Heger A."/>
            <person name="Hillier L."/>
            <person name="Hinrichs A.S."/>
            <person name="Holmes I."/>
            <person name="Hoskins R.A."/>
            <person name="Hubisz M.J."/>
            <person name="Hultmark D."/>
            <person name="Huntley M.A."/>
            <person name="Jaffe D.B."/>
            <person name="Jagadeeshan S."/>
            <person name="Jeck W.R."/>
            <person name="Johnson J."/>
            <person name="Jones C.D."/>
            <person name="Jordan W.C."/>
            <person name="Karpen G.H."/>
            <person name="Kataoka E."/>
            <person name="Keightley P.D."/>
            <person name="Kheradpour P."/>
            <person name="Kirkness E.F."/>
            <person name="Koerich L.B."/>
            <person name="Kristiansen K."/>
            <person name="Kudrna D."/>
            <person name="Kulathinal R.J."/>
            <person name="Kumar S."/>
            <person name="Kwok R."/>
            <person name="Lander E."/>
            <person name="Langley C.H."/>
            <person name="Lapoint R."/>
            <person name="Lazzaro B.P."/>
            <person name="Lee S.J."/>
            <person name="Levesque L."/>
            <person name="Li R."/>
            <person name="Lin C.F."/>
            <person name="Lin M.F."/>
            <person name="Lindblad-Toh K."/>
            <person name="Llopart A."/>
            <person name="Long M."/>
            <person name="Low L."/>
            <person name="Lozovsky E."/>
            <person name="Lu J."/>
            <person name="Luo M."/>
            <person name="Machado C.A."/>
            <person name="Makalowski W."/>
            <person name="Marzo M."/>
            <person name="Matsuda M."/>
            <person name="Matzkin L."/>
            <person name="McAllister B."/>
            <person name="McBride C.S."/>
            <person name="McKernan B."/>
            <person name="McKernan K."/>
            <person name="Mendez-Lago M."/>
            <person name="Minx P."/>
            <person name="Mollenhauer M.U."/>
            <person name="Montooth K."/>
            <person name="Mount S.M."/>
            <person name="Mu X."/>
            <person name="Myers E."/>
            <person name="Negre B."/>
            <person name="Newfeld S."/>
            <person name="Nielsen R."/>
            <person name="Noor M.A."/>
            <person name="O'Grady P."/>
            <person name="Pachter L."/>
            <person name="Papaceit M."/>
            <person name="Parisi M.J."/>
            <person name="Parisi M."/>
            <person name="Parts L."/>
            <person name="Pedersen J.S."/>
            <person name="Pesole G."/>
            <person name="Phillippy A.M."/>
            <person name="Ponting C.P."/>
            <person name="Pop M."/>
            <person name="Porcelli D."/>
            <person name="Powell J.R."/>
            <person name="Prohaska S."/>
            <person name="Pruitt K."/>
            <person name="Puig M."/>
            <person name="Quesneville H."/>
            <person name="Ram K.R."/>
            <person name="Rand D."/>
            <person name="Rasmussen M.D."/>
            <person name="Reed L.K."/>
            <person name="Reenan R."/>
            <person name="Reily A."/>
            <person name="Remington K.A."/>
            <person name="Rieger T.T."/>
            <person name="Ritchie M.G."/>
            <person name="Robin C."/>
            <person name="Rogers Y.H."/>
            <person name="Rohde C."/>
            <person name="Rozas J."/>
            <person name="Rubenfield M.J."/>
            <person name="Ruiz A."/>
            <person name="Russo S."/>
            <person name="Salzberg S.L."/>
            <person name="Sanchez-Gracia A."/>
            <person name="Saranga D.J."/>
            <person name="Sato H."/>
            <person name="Schaeffer S.W."/>
            <person name="Schatz M.C."/>
            <person name="Schlenke T."/>
            <person name="Schwartz R."/>
            <person name="Segarra C."/>
            <person name="Singh R.S."/>
            <person name="Sirot L."/>
            <person name="Sirota M."/>
            <person name="Sisneros N.B."/>
            <person name="Smith C.D."/>
            <person name="Smith T.F."/>
            <person name="Spieth J."/>
            <person name="Stage D.E."/>
            <person name="Stark A."/>
            <person name="Stephan W."/>
            <person name="Strausberg R.L."/>
            <person name="Strempel S."/>
            <person name="Sturgill D."/>
            <person name="Sutton G."/>
            <person name="Sutton G.G."/>
            <person name="Tao W."/>
            <person name="Teichmann S."/>
            <person name="Tobari Y.N."/>
            <person name="Tomimura Y."/>
            <person name="Tsolas J.M."/>
            <person name="Valente V.L."/>
            <person name="Venter E."/>
            <person name="Venter J.C."/>
            <person name="Vicario S."/>
            <person name="Vieira F.G."/>
            <person name="Vilella A.J."/>
            <person name="Villasante A."/>
            <person name="Walenz B."/>
            <person name="Wang J."/>
            <person name="Wasserman M."/>
            <person name="Watts T."/>
            <person name="Wilson D."/>
            <person name="Wilson R.K."/>
            <person name="Wing R.A."/>
            <person name="Wolfner M.F."/>
            <person name="Wong A."/>
            <person name="Wong G.K."/>
            <person name="Wu C.I."/>
            <person name="Wu G."/>
            <person name="Yamamoto D."/>
            <person name="Yang H.P."/>
            <person name="Yang S.P."/>
            <person name="Yorke J.A."/>
            <person name="Yoshida K."/>
            <person name="Zdobnov E."/>
            <person name="Zhang P."/>
            <person name="Zhang Y."/>
            <person name="Zimin A.V."/>
            <person name="Baldwin J."/>
            <person name="Abdouelleil A."/>
            <person name="Abdulkadir J."/>
            <person name="Abebe A."/>
            <person name="Abera B."/>
            <person name="Abreu J."/>
            <person name="Acer S.C."/>
            <person name="Aftuck L."/>
            <person name="Alexander A."/>
            <person name="An P."/>
            <person name="Anderson E."/>
            <person name="Anderson S."/>
            <person name="Arachi H."/>
            <person name="Azer M."/>
            <person name="Bachantsang P."/>
            <person name="Barry A."/>
            <person name="Bayul T."/>
            <person name="Berlin A."/>
            <person name="Bessette D."/>
            <person name="Bloom T."/>
            <person name="Blye J."/>
            <person name="Boguslavskiy L."/>
            <person name="Bonnet C."/>
            <person name="Boukhgalter B."/>
            <person name="Bourzgui I."/>
            <person name="Brown A."/>
            <person name="Cahill P."/>
            <person name="Channer S."/>
            <person name="Cheshatsang Y."/>
            <person name="Chuda L."/>
            <person name="Citroen M."/>
            <person name="Collymore A."/>
            <person name="Cooke P."/>
            <person name="Costello M."/>
            <person name="D'Aco K."/>
            <person name="Daza R."/>
            <person name="De Haan G."/>
            <person name="DeGray S."/>
            <person name="DeMaso C."/>
            <person name="Dhargay N."/>
            <person name="Dooley K."/>
            <person name="Dooley E."/>
            <person name="Doricent M."/>
            <person name="Dorje P."/>
            <person name="Dorjee K."/>
            <person name="Dupes A."/>
            <person name="Elong R."/>
            <person name="Falk J."/>
            <person name="Farina A."/>
            <person name="Faro S."/>
            <person name="Ferguson D."/>
            <person name="Fisher S."/>
            <person name="Foley C.D."/>
            <person name="Franke A."/>
            <person name="Friedrich D."/>
            <person name="Gadbois L."/>
            <person name="Gearin G."/>
            <person name="Gearin C.R."/>
            <person name="Giannoukos G."/>
            <person name="Goode T."/>
            <person name="Graham J."/>
            <person name="Grandbois E."/>
            <person name="Grewal S."/>
            <person name="Gyaltsen K."/>
            <person name="Hafez N."/>
            <person name="Hagos B."/>
            <person name="Hall J."/>
            <person name="Henson C."/>
            <person name="Hollinger A."/>
            <person name="Honan T."/>
            <person name="Huard M.D."/>
            <person name="Hughes L."/>
            <person name="Hurhula B."/>
            <person name="Husby M.E."/>
            <person name="Kamat A."/>
            <person name="Kanga B."/>
            <person name="Kashin S."/>
            <person name="Khazanovich D."/>
            <person name="Kisner P."/>
            <person name="Lance K."/>
            <person name="Lara M."/>
            <person name="Lee W."/>
            <person name="Lennon N."/>
            <person name="Letendre F."/>
            <person name="LeVine R."/>
            <person name="Lipovsky A."/>
            <person name="Liu X."/>
            <person name="Liu J."/>
            <person name="Liu S."/>
            <person name="Lokyitsang T."/>
            <person name="Lokyitsang Y."/>
            <person name="Lubonja R."/>
            <person name="Lui A."/>
            <person name="MacDonald P."/>
            <person name="Magnisalis V."/>
            <person name="Maru K."/>
            <person name="Matthews C."/>
            <person name="McCusker W."/>
            <person name="McDonough S."/>
            <person name="Mehta T."/>
            <person name="Meldrim J."/>
            <person name="Meneus L."/>
            <person name="Mihai O."/>
            <person name="Mihalev A."/>
            <person name="Mihova T."/>
            <person name="Mittelman R."/>
            <person name="Mlenga V."/>
            <person name="Montmayeur A."/>
            <person name="Mulrain L."/>
            <person name="Navidi A."/>
            <person name="Naylor J."/>
            <person name="Negash T."/>
            <person name="Nguyen T."/>
            <person name="Nguyen N."/>
            <person name="Nicol R."/>
            <person name="Norbu C."/>
            <person name="Norbu N."/>
            <person name="Novod N."/>
            <person name="O'Neill B."/>
            <person name="Osman S."/>
            <person name="Markiewicz E."/>
            <person name="Oyono O.L."/>
            <person name="Patti C."/>
            <person name="Phunkhang P."/>
            <person name="Pierre F."/>
            <person name="Priest M."/>
            <person name="Raghuraman S."/>
            <person name="Rege F."/>
            <person name="Reyes R."/>
            <person name="Rise C."/>
            <person name="Rogov P."/>
            <person name="Ross K."/>
            <person name="Ryan E."/>
            <person name="Settipalli S."/>
            <person name="Shea T."/>
            <person name="Sherpa N."/>
            <person name="Shi L."/>
            <person name="Shih D."/>
            <person name="Sparrow T."/>
            <person name="Spaulding J."/>
            <person name="Stalker J."/>
            <person name="Stange-Thomann N."/>
            <person name="Stavropoulos S."/>
            <person name="Stone C."/>
            <person name="Strader C."/>
            <person name="Tesfaye S."/>
            <person name="Thomson T."/>
            <person name="Thoulutsang Y."/>
            <person name="Thoulutsang D."/>
            <person name="Topham K."/>
            <person name="Topping I."/>
            <person name="Tsamla T."/>
            <person name="Vassiliev H."/>
            <person name="Vo A."/>
            <person name="Wangchuk T."/>
            <person name="Wangdi T."/>
            <person name="Weiand M."/>
            <person name="Wilkinson J."/>
            <person name="Wilson A."/>
            <person name="Yadav S."/>
            <person name="Young G."/>
            <person name="Yu Q."/>
            <person name="Zembek L."/>
            <person name="Zhong D."/>
            <person name="Zimmer A."/>
            <person name="Zwirko Z."/>
            <person name="Jaffe D.B."/>
            <person name="Alvarez P."/>
            <person name="Brockman W."/>
            <person name="Butler J."/>
            <person name="Chin C."/>
            <person name="Gnerre S."/>
            <person name="Grabherr M."/>
            <person name="Kleber M."/>
            <person name="Mauceli E."/>
            <person name="MacCallum I."/>
        </authorList>
    </citation>
    <scope>NUCLEOTIDE SEQUENCE [LARGE SCALE GENOMIC DNA]</scope>
    <source>
        <strain evidence="3">MSH-3 / Tucson 14011-0111.49</strain>
    </source>
</reference>
<keyword evidence="3" id="KW-1185">Reference proteome</keyword>
<dbReference type="OMA" id="GMPQTTE"/>
<proteinExistence type="predicted"/>
<evidence type="ECO:0000313" key="3">
    <source>
        <dbReference type="Proteomes" id="UP000008744"/>
    </source>
</evidence>
<dbReference type="AlphaFoldDB" id="B4GTX5"/>